<keyword evidence="1" id="KW-0472">Membrane</keyword>
<keyword evidence="1" id="KW-0812">Transmembrane</keyword>
<feature type="transmembrane region" description="Helical" evidence="1">
    <location>
        <begin position="95"/>
        <end position="117"/>
    </location>
</feature>
<protein>
    <submittedName>
        <fullName evidence="2">Uncharacterized protein</fullName>
    </submittedName>
</protein>
<accession>A0A7W9SV93</accession>
<evidence type="ECO:0000313" key="2">
    <source>
        <dbReference type="EMBL" id="MBB6052839.1"/>
    </source>
</evidence>
<gene>
    <name evidence="2" type="ORF">HNQ39_004660</name>
</gene>
<dbReference type="AlphaFoldDB" id="A0A7W9SV93"/>
<dbReference type="RefSeq" id="WP_184202515.1">
    <property type="nucleotide sequence ID" value="NZ_JACHGW010000004.1"/>
</dbReference>
<feature type="transmembrane region" description="Helical" evidence="1">
    <location>
        <begin position="123"/>
        <end position="146"/>
    </location>
</feature>
<proteinExistence type="predicted"/>
<feature type="transmembrane region" description="Helical" evidence="1">
    <location>
        <begin position="56"/>
        <end position="75"/>
    </location>
</feature>
<evidence type="ECO:0000256" key="1">
    <source>
        <dbReference type="SAM" id="Phobius"/>
    </source>
</evidence>
<organism evidence="2 3">
    <name type="scientific">Armatimonas rosea</name>
    <dbReference type="NCBI Taxonomy" id="685828"/>
    <lineage>
        <taxon>Bacteria</taxon>
        <taxon>Bacillati</taxon>
        <taxon>Armatimonadota</taxon>
        <taxon>Armatimonadia</taxon>
        <taxon>Armatimonadales</taxon>
        <taxon>Armatimonadaceae</taxon>
        <taxon>Armatimonas</taxon>
    </lineage>
</organism>
<sequence length="237" mass="26028">MQQQKDGTREAQTTRPQRILQPADALAGMVFWGMFLLVCTTMYLDNWLRLQKMPTNPMTFLMGVGTFMASINRFLRARRGEKLRDVMTYPKNASWGWVFLGGLGALACAAASVYILVTPPVHRSFLATLEGASLVGLGLIGAGLLGKWTWREWRRRRYGDSAEQLETFQTSPNDEHRELRTGGMGALGMALGGLFLLVLGVLGARTPGSSWIGVAIAVFGGLFALSGIVVFVEQQKK</sequence>
<comment type="caution">
    <text evidence="2">The sequence shown here is derived from an EMBL/GenBank/DDBJ whole genome shotgun (WGS) entry which is preliminary data.</text>
</comment>
<feature type="transmembrane region" description="Helical" evidence="1">
    <location>
        <begin position="186"/>
        <end position="204"/>
    </location>
</feature>
<dbReference type="Proteomes" id="UP000520814">
    <property type="component" value="Unassembled WGS sequence"/>
</dbReference>
<dbReference type="EMBL" id="JACHGW010000004">
    <property type="protein sequence ID" value="MBB6052839.1"/>
    <property type="molecule type" value="Genomic_DNA"/>
</dbReference>
<reference evidence="2 3" key="1">
    <citation type="submission" date="2020-08" db="EMBL/GenBank/DDBJ databases">
        <title>Genomic Encyclopedia of Type Strains, Phase IV (KMG-IV): sequencing the most valuable type-strain genomes for metagenomic binning, comparative biology and taxonomic classification.</title>
        <authorList>
            <person name="Goeker M."/>
        </authorList>
    </citation>
    <scope>NUCLEOTIDE SEQUENCE [LARGE SCALE GENOMIC DNA]</scope>
    <source>
        <strain evidence="2 3">DSM 23562</strain>
    </source>
</reference>
<feature type="transmembrane region" description="Helical" evidence="1">
    <location>
        <begin position="25"/>
        <end position="44"/>
    </location>
</feature>
<name>A0A7W9SV93_ARMRO</name>
<evidence type="ECO:0000313" key="3">
    <source>
        <dbReference type="Proteomes" id="UP000520814"/>
    </source>
</evidence>
<keyword evidence="3" id="KW-1185">Reference proteome</keyword>
<feature type="transmembrane region" description="Helical" evidence="1">
    <location>
        <begin position="210"/>
        <end position="232"/>
    </location>
</feature>
<keyword evidence="1" id="KW-1133">Transmembrane helix</keyword>